<comment type="similarity">
    <text evidence="1">Belongs to the short-chain dehydrogenases/reductases (SDR) family.</text>
</comment>
<dbReference type="SUPFAM" id="SSF51735">
    <property type="entry name" value="NAD(P)-binding Rossmann-fold domains"/>
    <property type="match status" value="1"/>
</dbReference>
<proteinExistence type="inferred from homology"/>
<sequence length="281" mass="29533">MRELCVITGGAGGVGMATAKIVGQDRLVLVSDVSPSRLEVASAELQRLGIDCVAVECDVTNRASVAELIATSTSLGSVTSVIHTAGVSPSMGDAERILRINALGTVHVNEAFLPLAREGFAIVNVASMAAHVFPRLFIPKRRFRDALRNEDRFMAKVTSACNIVPTGVRPGLAYSISKNFVTWYCASQAARFGSRGARIVSVSPGSIDTEMGRLEEQAGSGAMVKLAALKRFGKPEEVAEVLAFCASTKAGYLTGVDIACDGGVLAAFTLKNMLPLAARNT</sequence>
<dbReference type="Pfam" id="PF00106">
    <property type="entry name" value="adh_short"/>
    <property type="match status" value="1"/>
</dbReference>
<gene>
    <name evidence="3" type="ORF">A5679_04480</name>
</gene>
<evidence type="ECO:0000313" key="3">
    <source>
        <dbReference type="EMBL" id="OBH83734.1"/>
    </source>
</evidence>
<dbReference type="PANTHER" id="PTHR43008">
    <property type="entry name" value="BENZIL REDUCTASE"/>
    <property type="match status" value="1"/>
</dbReference>
<evidence type="ECO:0000256" key="1">
    <source>
        <dbReference type="ARBA" id="ARBA00006484"/>
    </source>
</evidence>
<dbReference type="InterPro" id="IPR002347">
    <property type="entry name" value="SDR_fam"/>
</dbReference>
<evidence type="ECO:0000313" key="4">
    <source>
        <dbReference type="Proteomes" id="UP000092207"/>
    </source>
</evidence>
<dbReference type="CDD" id="cd05233">
    <property type="entry name" value="SDR_c"/>
    <property type="match status" value="1"/>
</dbReference>
<dbReference type="PANTHER" id="PTHR43008:SF4">
    <property type="entry name" value="CHAIN DEHYDROGENASE, PUTATIVE (AFU_ORTHOLOGUE AFUA_4G08710)-RELATED"/>
    <property type="match status" value="1"/>
</dbReference>
<comment type="caution">
    <text evidence="3">The sequence shown here is derived from an EMBL/GenBank/DDBJ whole genome shotgun (WGS) entry which is preliminary data.</text>
</comment>
<dbReference type="Gene3D" id="3.40.50.720">
    <property type="entry name" value="NAD(P)-binding Rossmann-like Domain"/>
    <property type="match status" value="1"/>
</dbReference>
<organism evidence="3 4">
    <name type="scientific">Mycobacterium scrofulaceum</name>
    <dbReference type="NCBI Taxonomy" id="1783"/>
    <lineage>
        <taxon>Bacteria</taxon>
        <taxon>Bacillati</taxon>
        <taxon>Actinomycetota</taxon>
        <taxon>Actinomycetes</taxon>
        <taxon>Mycobacteriales</taxon>
        <taxon>Mycobacteriaceae</taxon>
        <taxon>Mycobacterium</taxon>
    </lineage>
</organism>
<reference evidence="3 4" key="1">
    <citation type="submission" date="2016-06" db="EMBL/GenBank/DDBJ databases">
        <authorList>
            <person name="Kjaerup R.B."/>
            <person name="Dalgaard T.S."/>
            <person name="Juul-Madsen H.R."/>
        </authorList>
    </citation>
    <scope>NUCLEOTIDE SEQUENCE [LARGE SCALE GENOMIC DNA]</scope>
    <source>
        <strain evidence="3 4">E2838</strain>
    </source>
</reference>
<keyword evidence="2" id="KW-0560">Oxidoreductase</keyword>
<dbReference type="AlphaFoldDB" id="A0A1A2U510"/>
<dbReference type="Proteomes" id="UP000092207">
    <property type="component" value="Unassembled WGS sequence"/>
</dbReference>
<name>A0A1A2U510_MYCSC</name>
<dbReference type="PRINTS" id="PR00081">
    <property type="entry name" value="GDHRDH"/>
</dbReference>
<dbReference type="EMBL" id="LZJY01000461">
    <property type="protein sequence ID" value="OBH83734.1"/>
    <property type="molecule type" value="Genomic_DNA"/>
</dbReference>
<protein>
    <submittedName>
        <fullName evidence="3">Oxidoreductase</fullName>
    </submittedName>
</protein>
<accession>A0A1A2U510</accession>
<dbReference type="GO" id="GO:0050664">
    <property type="term" value="F:oxidoreductase activity, acting on NAD(P)H, oxygen as acceptor"/>
    <property type="evidence" value="ECO:0007669"/>
    <property type="project" value="TreeGrafter"/>
</dbReference>
<dbReference type="Pfam" id="PF13561">
    <property type="entry name" value="adh_short_C2"/>
    <property type="match status" value="1"/>
</dbReference>
<dbReference type="RefSeq" id="WP_067311727.1">
    <property type="nucleotide sequence ID" value="NZ_LZJY01000461.1"/>
</dbReference>
<dbReference type="InterPro" id="IPR036291">
    <property type="entry name" value="NAD(P)-bd_dom_sf"/>
</dbReference>
<evidence type="ECO:0000256" key="2">
    <source>
        <dbReference type="ARBA" id="ARBA00023002"/>
    </source>
</evidence>